<dbReference type="KEGG" id="trc:DYE49_01240"/>
<evidence type="ECO:0000313" key="3">
    <source>
        <dbReference type="Proteomes" id="UP000593591"/>
    </source>
</evidence>
<evidence type="ECO:0000313" key="2">
    <source>
        <dbReference type="EMBL" id="QOS39151.1"/>
    </source>
</evidence>
<accession>A0A7M1XK43</accession>
<evidence type="ECO:0008006" key="4">
    <source>
        <dbReference type="Google" id="ProtNLM"/>
    </source>
</evidence>
<feature type="signal peptide" evidence="1">
    <location>
        <begin position="1"/>
        <end position="20"/>
    </location>
</feature>
<dbReference type="Gene3D" id="3.40.30.10">
    <property type="entry name" value="Glutaredoxin"/>
    <property type="match status" value="1"/>
</dbReference>
<protein>
    <recommendedName>
        <fullName evidence="4">Lipoprotein</fullName>
    </recommendedName>
</protein>
<name>A0A7M1XK43_9SPIR</name>
<feature type="chain" id="PRO_5032469900" description="Lipoprotein" evidence="1">
    <location>
        <begin position="21"/>
        <end position="254"/>
    </location>
</feature>
<proteinExistence type="predicted"/>
<gene>
    <name evidence="2" type="ORF">DYE49_01240</name>
</gene>
<dbReference type="Proteomes" id="UP000593591">
    <property type="component" value="Chromosome"/>
</dbReference>
<dbReference type="PROSITE" id="PS51257">
    <property type="entry name" value="PROKAR_LIPOPROTEIN"/>
    <property type="match status" value="1"/>
</dbReference>
<reference evidence="2 3" key="1">
    <citation type="submission" date="2018-08" db="EMBL/GenBank/DDBJ databases">
        <title>The first complete genome of Treponema rectale (CHPAT), a commensal spirochete of the bovine rectum.</title>
        <authorList>
            <person name="Staton G.J."/>
            <person name="Clegg S.R."/>
            <person name="Carter S.D."/>
            <person name="Radford A.D."/>
            <person name="Darby A."/>
            <person name="Hall N."/>
            <person name="Birtles R.J."/>
            <person name="Evans N.J."/>
        </authorList>
    </citation>
    <scope>NUCLEOTIDE SEQUENCE [LARGE SCALE GENOMIC DNA]</scope>
    <source>
        <strain evidence="2 3">CHPA</strain>
    </source>
</reference>
<dbReference type="EMBL" id="CP031517">
    <property type="protein sequence ID" value="QOS39151.1"/>
    <property type="molecule type" value="Genomic_DNA"/>
</dbReference>
<dbReference type="AlphaFoldDB" id="A0A7M1XK43"/>
<evidence type="ECO:0000256" key="1">
    <source>
        <dbReference type="SAM" id="SignalP"/>
    </source>
</evidence>
<organism evidence="2 3">
    <name type="scientific">Treponema rectale</name>
    <dbReference type="NCBI Taxonomy" id="744512"/>
    <lineage>
        <taxon>Bacteria</taxon>
        <taxon>Pseudomonadati</taxon>
        <taxon>Spirochaetota</taxon>
        <taxon>Spirochaetia</taxon>
        <taxon>Spirochaetales</taxon>
        <taxon>Treponemataceae</taxon>
        <taxon>Treponema</taxon>
    </lineage>
</organism>
<sequence>MKRKILILLACSLLATSCHEMEYDSTVIEEHVIPLFHYEGSSFEKEDKIEYMPLEITLKNYHSLLNQKASFPLFVYGEGCGKCNLFSLTLKEYIHNEKISLPFMTLAEYTKAGNHISISDSSFLFFHQGKLMTYKTDFDDIPTEKELKEYINRYSYDTNINILNASYIAKSYDDTFTTYHFRSGIDKEEDNDLAISNFQGEYLQVINTCQLDYIEFYSYLKEQSVTNIVFGNIDKDETEVDLVEENLIGVDVIE</sequence>
<keyword evidence="1" id="KW-0732">Signal</keyword>